<dbReference type="EC" id="3.5.2.6" evidence="6"/>
<evidence type="ECO:0000256" key="9">
    <source>
        <dbReference type="ARBA" id="ARBA00022764"/>
    </source>
</evidence>
<dbReference type="NCBIfam" id="NF033088">
    <property type="entry name" value="bla_subclass_B1"/>
    <property type="match status" value="1"/>
</dbReference>
<comment type="similarity">
    <text evidence="4">Belongs to the metallo-beta-lactamase superfamily. Class-B beta-lactamase family.</text>
</comment>
<dbReference type="GO" id="GO:0042597">
    <property type="term" value="C:periplasmic space"/>
    <property type="evidence" value="ECO:0007669"/>
    <property type="project" value="UniProtKB-SubCell"/>
</dbReference>
<keyword evidence="7" id="KW-0479">Metal-binding</keyword>
<gene>
    <name evidence="15" type="primary">bla</name>
    <name evidence="15" type="ORF">FVB32_11215</name>
</gene>
<dbReference type="InterPro" id="IPR001279">
    <property type="entry name" value="Metallo-B-lactamas"/>
</dbReference>
<evidence type="ECO:0000313" key="16">
    <source>
        <dbReference type="Proteomes" id="UP000321456"/>
    </source>
</evidence>
<dbReference type="PANTHER" id="PTHR42951">
    <property type="entry name" value="METALLO-BETA-LACTAMASE DOMAIN-CONTAINING"/>
    <property type="match status" value="1"/>
</dbReference>
<proteinExistence type="inferred from homology"/>
<evidence type="ECO:0000256" key="10">
    <source>
        <dbReference type="ARBA" id="ARBA00022801"/>
    </source>
</evidence>
<organism evidence="15 16">
    <name type="scientific">Flagellimonas hymeniacidonis</name>
    <dbReference type="NCBI Taxonomy" id="2603628"/>
    <lineage>
        <taxon>Bacteria</taxon>
        <taxon>Pseudomonadati</taxon>
        <taxon>Bacteroidota</taxon>
        <taxon>Flavobacteriia</taxon>
        <taxon>Flavobacteriales</taxon>
        <taxon>Flavobacteriaceae</taxon>
        <taxon>Flagellimonas</taxon>
    </lineage>
</organism>
<comment type="catalytic activity">
    <reaction evidence="1">
        <text>a beta-lactam + H2O = a substituted beta-amino acid</text>
        <dbReference type="Rhea" id="RHEA:20401"/>
        <dbReference type="ChEBI" id="CHEBI:15377"/>
        <dbReference type="ChEBI" id="CHEBI:35627"/>
        <dbReference type="ChEBI" id="CHEBI:140347"/>
        <dbReference type="EC" id="3.5.2.6"/>
    </reaction>
</comment>
<evidence type="ECO:0000256" key="6">
    <source>
        <dbReference type="ARBA" id="ARBA00012865"/>
    </source>
</evidence>
<dbReference type="InterPro" id="IPR058199">
    <property type="entry name" value="BlaB//VIM/IMP-1"/>
</dbReference>
<dbReference type="EMBL" id="VRUR01000002">
    <property type="protein sequence ID" value="TXN35152.1"/>
    <property type="molecule type" value="Genomic_DNA"/>
</dbReference>
<comment type="subunit">
    <text evidence="5">Monomer.</text>
</comment>
<keyword evidence="12" id="KW-0046">Antibiotic resistance</keyword>
<evidence type="ECO:0000259" key="14">
    <source>
        <dbReference type="SMART" id="SM00849"/>
    </source>
</evidence>
<dbReference type="PANTHER" id="PTHR42951:SF4">
    <property type="entry name" value="ACYL-COENZYME A THIOESTERASE MBLAC2"/>
    <property type="match status" value="1"/>
</dbReference>
<evidence type="ECO:0000256" key="11">
    <source>
        <dbReference type="ARBA" id="ARBA00022833"/>
    </source>
</evidence>
<dbReference type="Gene3D" id="3.60.15.10">
    <property type="entry name" value="Ribonuclease Z/Hydroxyacylglutathione hydrolase-like"/>
    <property type="match status" value="1"/>
</dbReference>
<dbReference type="AlphaFoldDB" id="A0A5C8V244"/>
<keyword evidence="11" id="KW-0862">Zinc</keyword>
<evidence type="ECO:0000256" key="2">
    <source>
        <dbReference type="ARBA" id="ARBA00001947"/>
    </source>
</evidence>
<dbReference type="SUPFAM" id="SSF56281">
    <property type="entry name" value="Metallo-hydrolase/oxidoreductase"/>
    <property type="match status" value="1"/>
</dbReference>
<dbReference type="GO" id="GO:0008800">
    <property type="term" value="F:beta-lactamase activity"/>
    <property type="evidence" value="ECO:0007669"/>
    <property type="project" value="UniProtKB-EC"/>
</dbReference>
<dbReference type="PROSITE" id="PS00744">
    <property type="entry name" value="BETA_LACTAMASE_B_2"/>
    <property type="match status" value="1"/>
</dbReference>
<evidence type="ECO:0000256" key="4">
    <source>
        <dbReference type="ARBA" id="ARBA00005250"/>
    </source>
</evidence>
<dbReference type="RefSeq" id="WP_147743886.1">
    <property type="nucleotide sequence ID" value="NZ_VRUR01000002.1"/>
</dbReference>
<dbReference type="Pfam" id="PF00753">
    <property type="entry name" value="Lactamase_B"/>
    <property type="match status" value="1"/>
</dbReference>
<accession>A0A5C8V244</accession>
<keyword evidence="16" id="KW-1185">Reference proteome</keyword>
<evidence type="ECO:0000313" key="15">
    <source>
        <dbReference type="EMBL" id="TXN35152.1"/>
    </source>
</evidence>
<evidence type="ECO:0000256" key="7">
    <source>
        <dbReference type="ARBA" id="ARBA00022723"/>
    </source>
</evidence>
<comment type="caution">
    <text evidence="15">The sequence shown here is derived from an EMBL/GenBank/DDBJ whole genome shotgun (WGS) entry which is preliminary data.</text>
</comment>
<evidence type="ECO:0000256" key="12">
    <source>
        <dbReference type="ARBA" id="ARBA00023251"/>
    </source>
</evidence>
<dbReference type="GO" id="GO:0008270">
    <property type="term" value="F:zinc ion binding"/>
    <property type="evidence" value="ECO:0007669"/>
    <property type="project" value="InterPro"/>
</dbReference>
<evidence type="ECO:0000256" key="13">
    <source>
        <dbReference type="SAM" id="SignalP"/>
    </source>
</evidence>
<feature type="signal peptide" evidence="13">
    <location>
        <begin position="1"/>
        <end position="22"/>
    </location>
</feature>
<keyword evidence="10" id="KW-0378">Hydrolase</keyword>
<dbReference type="GO" id="GO:0046677">
    <property type="term" value="P:response to antibiotic"/>
    <property type="evidence" value="ECO:0007669"/>
    <property type="project" value="UniProtKB-KW"/>
</dbReference>
<reference evidence="15 16" key="1">
    <citation type="submission" date="2019-08" db="EMBL/GenBank/DDBJ databases">
        <title>Professor.</title>
        <authorList>
            <person name="Park J.S."/>
        </authorList>
    </citation>
    <scope>NUCLEOTIDE SEQUENCE [LARGE SCALE GENOMIC DNA]</scope>
    <source>
        <strain evidence="15 16">176CP5-101</strain>
    </source>
</reference>
<dbReference type="InterPro" id="IPR036866">
    <property type="entry name" value="RibonucZ/Hydroxyglut_hydro"/>
</dbReference>
<dbReference type="GO" id="GO:0017001">
    <property type="term" value="P:antibiotic catabolic process"/>
    <property type="evidence" value="ECO:0007669"/>
    <property type="project" value="InterPro"/>
</dbReference>
<feature type="domain" description="Metallo-beta-lactamase" evidence="14">
    <location>
        <begin position="57"/>
        <end position="227"/>
    </location>
</feature>
<evidence type="ECO:0000256" key="3">
    <source>
        <dbReference type="ARBA" id="ARBA00004418"/>
    </source>
</evidence>
<sequence>MNKAFFLLVVSIVLNNSITAQVKSNNYESETLKIEQVSSSVFIHISYLSTNDFGKVACNGMVYFDEEEAIVFDTPTDDTVSKELIHWIENQQKKKVKAVVVTHFHVDCLGGLQYFHEKGIPSHANNTTITLARQHNRKVVPEHGFENKMKITIGKFPVFTQFFGEGHTVDNVVGYVPNEKVLFGGCLIKSNTAGKGNLEDANTEDWSNTVEKIKKKIPDLKIVIPGHGKSGGTALLDYTIQMFSH</sequence>
<dbReference type="InterPro" id="IPR001018">
    <property type="entry name" value="Beta-lactamase_class-B_CS"/>
</dbReference>
<keyword evidence="9" id="KW-0574">Periplasm</keyword>
<evidence type="ECO:0000256" key="8">
    <source>
        <dbReference type="ARBA" id="ARBA00022729"/>
    </source>
</evidence>
<comment type="cofactor">
    <cofactor evidence="2">
        <name>Zn(2+)</name>
        <dbReference type="ChEBI" id="CHEBI:29105"/>
    </cofactor>
</comment>
<keyword evidence="8 13" id="KW-0732">Signal</keyword>
<dbReference type="SMART" id="SM00849">
    <property type="entry name" value="Lactamase_B"/>
    <property type="match status" value="1"/>
</dbReference>
<comment type="subcellular location">
    <subcellularLocation>
        <location evidence="3">Periplasm</location>
    </subcellularLocation>
</comment>
<dbReference type="CDD" id="cd16302">
    <property type="entry name" value="CcrA-like_MBL-B1"/>
    <property type="match status" value="1"/>
</dbReference>
<evidence type="ECO:0000256" key="5">
    <source>
        <dbReference type="ARBA" id="ARBA00011245"/>
    </source>
</evidence>
<protein>
    <recommendedName>
        <fullName evidence="6">beta-lactamase</fullName>
        <ecNumber evidence="6">3.5.2.6</ecNumber>
    </recommendedName>
</protein>
<dbReference type="Proteomes" id="UP000321456">
    <property type="component" value="Unassembled WGS sequence"/>
</dbReference>
<dbReference type="InterPro" id="IPR050855">
    <property type="entry name" value="NDM-1-like"/>
</dbReference>
<feature type="chain" id="PRO_5023065023" description="beta-lactamase" evidence="13">
    <location>
        <begin position="23"/>
        <end position="245"/>
    </location>
</feature>
<evidence type="ECO:0000256" key="1">
    <source>
        <dbReference type="ARBA" id="ARBA00001526"/>
    </source>
</evidence>
<name>A0A5C8V244_9FLAO</name>